<keyword evidence="3" id="KW-1185">Reference proteome</keyword>
<dbReference type="HAMAP" id="MF_00055">
    <property type="entry name" value="MEMO1"/>
    <property type="match status" value="1"/>
</dbReference>
<sequence>MNSSSAASKLIRKAYHAGSWYTDDPEELNTQLSGYLANSQPIPEDSHQHLKALIGPHAGFRYSGPTAAWAYINIRNPEQYKRVFLLGPSHKVFLDFIATTVCTEWATPLGNLKVDHDTIKELLSKGNNDGDELFQQIDKKYEENEHSLEMHIPYIRKMFEGQDDVQLVPLMVGQIPNDKFDRYAEILKPYFLDAQTLFVVSSDFCHWGKRFQFTLRYKDDKKAQPIYKSIETLDHEGMNLIEMHDFSGFQQYLTSYKNTICGRFPIQMLLAIIKSVQKSNSADYEVETKFVKYAQSSQVQDDEEDSSVSYASSYTLLKPKK</sequence>
<evidence type="ECO:0000256" key="1">
    <source>
        <dbReference type="ARBA" id="ARBA00006315"/>
    </source>
</evidence>
<dbReference type="InterPro" id="IPR002737">
    <property type="entry name" value="MEMO1_fam"/>
</dbReference>
<evidence type="ECO:0000313" key="2">
    <source>
        <dbReference type="EMBL" id="CDW77310.1"/>
    </source>
</evidence>
<protein>
    <submittedName>
        <fullName evidence="2">Uncharacterized protein</fullName>
    </submittedName>
</protein>
<dbReference type="EMBL" id="CCKQ01006025">
    <property type="protein sequence ID" value="CDW77310.1"/>
    <property type="molecule type" value="Genomic_DNA"/>
</dbReference>
<dbReference type="NCBIfam" id="TIGR04336">
    <property type="entry name" value="AmmeMemoSam_B"/>
    <property type="match status" value="1"/>
</dbReference>
<dbReference type="Proteomes" id="UP000039865">
    <property type="component" value="Unassembled WGS sequence"/>
</dbReference>
<dbReference type="PANTHER" id="PTHR11060">
    <property type="entry name" value="PROTEIN MEMO1"/>
    <property type="match status" value="1"/>
</dbReference>
<proteinExistence type="inferred from homology"/>
<organism evidence="2 3">
    <name type="scientific">Stylonychia lemnae</name>
    <name type="common">Ciliate</name>
    <dbReference type="NCBI Taxonomy" id="5949"/>
    <lineage>
        <taxon>Eukaryota</taxon>
        <taxon>Sar</taxon>
        <taxon>Alveolata</taxon>
        <taxon>Ciliophora</taxon>
        <taxon>Intramacronucleata</taxon>
        <taxon>Spirotrichea</taxon>
        <taxon>Stichotrichia</taxon>
        <taxon>Sporadotrichida</taxon>
        <taxon>Oxytrichidae</taxon>
        <taxon>Stylonychinae</taxon>
        <taxon>Stylonychia</taxon>
    </lineage>
</organism>
<reference evidence="2 3" key="1">
    <citation type="submission" date="2014-06" db="EMBL/GenBank/DDBJ databases">
        <authorList>
            <person name="Swart Estienne"/>
        </authorList>
    </citation>
    <scope>NUCLEOTIDE SEQUENCE [LARGE SCALE GENOMIC DNA]</scope>
    <source>
        <strain evidence="2 3">130c</strain>
    </source>
</reference>
<dbReference type="OrthoDB" id="417112at2759"/>
<comment type="similarity">
    <text evidence="1">Belongs to the MEMO1 family.</text>
</comment>
<gene>
    <name evidence="2" type="primary">Contig19799.g20998</name>
    <name evidence="2" type="ORF">STYLEM_6270</name>
</gene>
<dbReference type="FunCoup" id="A0A078A4X0">
    <property type="interactions" value="513"/>
</dbReference>
<dbReference type="CDD" id="cd07361">
    <property type="entry name" value="MEMO_like"/>
    <property type="match status" value="1"/>
</dbReference>
<dbReference type="OMA" id="GNDHETH"/>
<dbReference type="Gene3D" id="3.40.830.10">
    <property type="entry name" value="LigB-like"/>
    <property type="match status" value="1"/>
</dbReference>
<evidence type="ECO:0000313" key="3">
    <source>
        <dbReference type="Proteomes" id="UP000039865"/>
    </source>
</evidence>
<dbReference type="Pfam" id="PF01875">
    <property type="entry name" value="Memo"/>
    <property type="match status" value="1"/>
</dbReference>
<dbReference type="InParanoid" id="A0A078A4X0"/>
<accession>A0A078A4X0</accession>
<dbReference type="PANTHER" id="PTHR11060:SF0">
    <property type="entry name" value="PROTEIN MEMO1"/>
    <property type="match status" value="1"/>
</dbReference>
<name>A0A078A4X0_STYLE</name>
<dbReference type="AlphaFoldDB" id="A0A078A4X0"/>